<evidence type="ECO:0000313" key="4">
    <source>
        <dbReference type="EMBL" id="PLZ91372.1"/>
    </source>
</evidence>
<evidence type="ECO:0000259" key="3">
    <source>
        <dbReference type="PROSITE" id="PS51462"/>
    </source>
</evidence>
<dbReference type="InterPro" id="IPR000086">
    <property type="entry name" value="NUDIX_hydrolase_dom"/>
</dbReference>
<keyword evidence="2 4" id="KW-0378">Hydrolase</keyword>
<proteinExistence type="predicted"/>
<dbReference type="RefSeq" id="WP_016866664.1">
    <property type="nucleotide sequence ID" value="NZ_CAWNVR010000263.1"/>
</dbReference>
<dbReference type="GO" id="GO:0016787">
    <property type="term" value="F:hydrolase activity"/>
    <property type="evidence" value="ECO:0007669"/>
    <property type="project" value="UniProtKB-KW"/>
</dbReference>
<dbReference type="PANTHER" id="PTHR11839:SF18">
    <property type="entry name" value="NUDIX HYDROLASE DOMAIN-CONTAINING PROTEIN"/>
    <property type="match status" value="1"/>
</dbReference>
<organism evidence="4 5">
    <name type="scientific">Fischerella muscicola CCMEE 5323</name>
    <dbReference type="NCBI Taxonomy" id="2019572"/>
    <lineage>
        <taxon>Bacteria</taxon>
        <taxon>Bacillati</taxon>
        <taxon>Cyanobacteriota</taxon>
        <taxon>Cyanophyceae</taxon>
        <taxon>Nostocales</taxon>
        <taxon>Hapalosiphonaceae</taxon>
        <taxon>Fischerella</taxon>
    </lineage>
</organism>
<dbReference type="Pfam" id="PF00293">
    <property type="entry name" value="NUDIX"/>
    <property type="match status" value="1"/>
</dbReference>
<dbReference type="Gene3D" id="3.90.79.10">
    <property type="entry name" value="Nucleoside Triphosphate Pyrophosphohydrolase"/>
    <property type="match status" value="1"/>
</dbReference>
<accession>A0A2N6K4Y1</accession>
<comment type="caution">
    <text evidence="4">The sequence shown here is derived from an EMBL/GenBank/DDBJ whole genome shotgun (WGS) entry which is preliminary data.</text>
</comment>
<dbReference type="PANTHER" id="PTHR11839">
    <property type="entry name" value="UDP/ADP-SUGAR PYROPHOSPHATASE"/>
    <property type="match status" value="1"/>
</dbReference>
<dbReference type="AlphaFoldDB" id="A0A2N6K4Y1"/>
<dbReference type="PROSITE" id="PS51462">
    <property type="entry name" value="NUDIX"/>
    <property type="match status" value="1"/>
</dbReference>
<dbReference type="EMBL" id="NRQW01000177">
    <property type="protein sequence ID" value="PLZ91372.1"/>
    <property type="molecule type" value="Genomic_DNA"/>
</dbReference>
<evidence type="ECO:0000313" key="5">
    <source>
        <dbReference type="Proteomes" id="UP000235036"/>
    </source>
</evidence>
<dbReference type="GO" id="GO:0006753">
    <property type="term" value="P:nucleoside phosphate metabolic process"/>
    <property type="evidence" value="ECO:0007669"/>
    <property type="project" value="TreeGrafter"/>
</dbReference>
<evidence type="ECO:0000256" key="2">
    <source>
        <dbReference type="ARBA" id="ARBA00022801"/>
    </source>
</evidence>
<dbReference type="CDD" id="cd03424">
    <property type="entry name" value="NUDIX_ADPRase_Nudt5_UGPPase_Nudt14"/>
    <property type="match status" value="1"/>
</dbReference>
<sequence length="187" mass="21535">MDKLKKWQLLQSKMVLNHPWCQLRQDEILLPNGKIIDDYFVYIKPEVALILPITVNQEIVFVRQYRHAVEDFFIELPAGSFDPNQESAEIAAKRELQEETGYTAQEIKKIATLYDRPSKDTNRLHLFLAENVSKTSKQQLDITEEIEVILIPIESVLTKIIQGEICVAGSVAALFLGLNLIEQYHRN</sequence>
<gene>
    <name evidence="4" type="ORF">CEN44_08730</name>
</gene>
<dbReference type="SUPFAM" id="SSF55811">
    <property type="entry name" value="Nudix"/>
    <property type="match status" value="1"/>
</dbReference>
<reference evidence="4 5" key="1">
    <citation type="submission" date="2017-08" db="EMBL/GenBank/DDBJ databases">
        <title>Genomes of Fischerella (Mastigocladus) sp. strains.</title>
        <authorList>
            <person name="Miller S.R."/>
        </authorList>
    </citation>
    <scope>NUCLEOTIDE SEQUENCE [LARGE SCALE GENOMIC DNA]</scope>
    <source>
        <strain evidence="4 5">CCMEE 5323</strain>
    </source>
</reference>
<feature type="domain" description="Nudix hydrolase" evidence="3">
    <location>
        <begin position="43"/>
        <end position="173"/>
    </location>
</feature>
<dbReference type="GO" id="GO:0019693">
    <property type="term" value="P:ribose phosphate metabolic process"/>
    <property type="evidence" value="ECO:0007669"/>
    <property type="project" value="TreeGrafter"/>
</dbReference>
<name>A0A2N6K4Y1_FISMU</name>
<comment type="cofactor">
    <cofactor evidence="1">
        <name>Mg(2+)</name>
        <dbReference type="ChEBI" id="CHEBI:18420"/>
    </cofactor>
</comment>
<protein>
    <submittedName>
        <fullName evidence="4">NUDIX hydrolase</fullName>
    </submittedName>
</protein>
<dbReference type="Proteomes" id="UP000235036">
    <property type="component" value="Unassembled WGS sequence"/>
</dbReference>
<dbReference type="InterPro" id="IPR015797">
    <property type="entry name" value="NUDIX_hydrolase-like_dom_sf"/>
</dbReference>
<keyword evidence="5" id="KW-1185">Reference proteome</keyword>
<evidence type="ECO:0000256" key="1">
    <source>
        <dbReference type="ARBA" id="ARBA00001946"/>
    </source>
</evidence>